<sequence>MQPASFPLQDGWVPVLSHNGEITCQTPAGQISAVMSPTYDSAAEDGKKKQGASRGENKKKQLMRFTQNLALFRLKESWSAALVLNKPRFWLALAHKAMQVMDIDMAIRVYRKMGDAGMVLGLEKIKSYEDKNLLAGHIALLFMDYNMAQDLFLSSSRPLSALEMQRDLLHWDQALKLATTLSPATVPEISVEYAQQLEFKGEYEPALKMYESALNTMDDEGNSLHTDAQQTTCMSGIARCTLRLGDLRRGVRLARESNDKKLCRECAAILSDLKQWMEAASLYEIGGVWEKAAEIYIKQKDFTQASKIMGKVTLPKLHALYAKACEQAGKFQDAAAAYKKAHDMDSVTRLCLDQLNQPDRAFALVRESGSSTGAAMVAKYCQQHDDFRGAIEFLLMASRSLEAFNLAKSHACMELYTSVLGDKISPDDAMEVARYYETQSDLGKAGQFYSLCNQYNKALKLFLQCGDKEVDQAIEVVGKARNDMLTHMLIDFLMGETDGQPKDPDYVYRLYMALGNFSEASKTAIIIAQQEQADGDYARAHKILYNTIHELESRDTYVPQQLRQMFVVLHSYQLVKKLAKRGDHEGTARLLLRVAKNISKFPKHQVRILISTIIECQKSGLKNSAYEWATMICSNPDFKKELEESKFKNKIQSIIRRPNKEEKSEEMSPCPISGEMIVQTELSCPTTKDAIPMCIVTGRHMEIDDWCFCPVTKLPALYTEYINYLTAEAPSTIEDMEHAVDALSGKENGGEKKTSPGMKRGGLASFRNAAKKVVKALDPVSAQMVSTLDLHKATHEEAKEYIKKYNTISTAAAVVEKDDEGRDLMSVLDEAA</sequence>
<dbReference type="Pfam" id="PF24762">
    <property type="entry name" value="TPR_IF140-IFT172"/>
    <property type="match status" value="2"/>
</dbReference>
<evidence type="ECO:0000259" key="6">
    <source>
        <dbReference type="Pfam" id="PF24762"/>
    </source>
</evidence>
<evidence type="ECO:0000256" key="4">
    <source>
        <dbReference type="ARBA" id="ARBA00023069"/>
    </source>
</evidence>
<keyword evidence="2" id="KW-0853">WD repeat</keyword>
<dbReference type="InterPro" id="IPR011990">
    <property type="entry name" value="TPR-like_helical_dom_sf"/>
</dbReference>
<keyword evidence="5" id="KW-0966">Cell projection</keyword>
<feature type="domain" description="IF140/IFT172/WDR19 TPR" evidence="6">
    <location>
        <begin position="307"/>
        <end position="475"/>
    </location>
</feature>
<dbReference type="InterPro" id="IPR040379">
    <property type="entry name" value="WDR19/dyf-2"/>
</dbReference>
<keyword evidence="4" id="KW-0969">Cilium</keyword>
<dbReference type="PANTHER" id="PTHR14920:SF0">
    <property type="entry name" value="WD REPEAT DOMAIN 19"/>
    <property type="match status" value="1"/>
</dbReference>
<dbReference type="SUPFAM" id="SSF48452">
    <property type="entry name" value="TPR-like"/>
    <property type="match status" value="1"/>
</dbReference>
<comment type="subcellular location">
    <subcellularLocation>
        <location evidence="1">Cell projection</location>
        <location evidence="1">Cilium</location>
    </subcellularLocation>
</comment>
<dbReference type="Gene3D" id="1.25.40.470">
    <property type="match status" value="2"/>
</dbReference>
<keyword evidence="3" id="KW-0677">Repeat</keyword>
<organism evidence="7 8">
    <name type="scientific">Tetraparma gracilis</name>
    <dbReference type="NCBI Taxonomy" id="2962635"/>
    <lineage>
        <taxon>Eukaryota</taxon>
        <taxon>Sar</taxon>
        <taxon>Stramenopiles</taxon>
        <taxon>Ochrophyta</taxon>
        <taxon>Bolidophyceae</taxon>
        <taxon>Parmales</taxon>
        <taxon>Triparmaceae</taxon>
        <taxon>Tetraparma</taxon>
    </lineage>
</organism>
<keyword evidence="8" id="KW-1185">Reference proteome</keyword>
<accession>A0ABQ6ML32</accession>
<evidence type="ECO:0000313" key="8">
    <source>
        <dbReference type="Proteomes" id="UP001165060"/>
    </source>
</evidence>
<feature type="domain" description="IF140/IFT172/WDR19 TPR" evidence="6">
    <location>
        <begin position="74"/>
        <end position="213"/>
    </location>
</feature>
<name>A0ABQ6ML32_9STRA</name>
<evidence type="ECO:0000313" key="7">
    <source>
        <dbReference type="EMBL" id="GMI27915.1"/>
    </source>
</evidence>
<gene>
    <name evidence="7" type="ORF">TeGR_g4706</name>
</gene>
<dbReference type="PANTHER" id="PTHR14920">
    <property type="entry name" value="OSMOTIC AVOIDANCE ABNORMAL PROTEIN 1/WD REPEAT MEMBRANE PROTEIN"/>
    <property type="match status" value="1"/>
</dbReference>
<dbReference type="Proteomes" id="UP001165060">
    <property type="component" value="Unassembled WGS sequence"/>
</dbReference>
<dbReference type="EMBL" id="BRYB01000334">
    <property type="protein sequence ID" value="GMI27915.1"/>
    <property type="molecule type" value="Genomic_DNA"/>
</dbReference>
<evidence type="ECO:0000256" key="5">
    <source>
        <dbReference type="ARBA" id="ARBA00023273"/>
    </source>
</evidence>
<evidence type="ECO:0000256" key="3">
    <source>
        <dbReference type="ARBA" id="ARBA00022737"/>
    </source>
</evidence>
<protein>
    <recommendedName>
        <fullName evidence="6">IF140/IFT172/WDR19 TPR domain-containing protein</fullName>
    </recommendedName>
</protein>
<comment type="caution">
    <text evidence="7">The sequence shown here is derived from an EMBL/GenBank/DDBJ whole genome shotgun (WGS) entry which is preliminary data.</text>
</comment>
<evidence type="ECO:0000256" key="2">
    <source>
        <dbReference type="ARBA" id="ARBA00022574"/>
    </source>
</evidence>
<reference evidence="7 8" key="1">
    <citation type="journal article" date="2023" name="Commun. Biol.">
        <title>Genome analysis of Parmales, the sister group of diatoms, reveals the evolutionary specialization of diatoms from phago-mixotrophs to photoautotrophs.</title>
        <authorList>
            <person name="Ban H."/>
            <person name="Sato S."/>
            <person name="Yoshikawa S."/>
            <person name="Yamada K."/>
            <person name="Nakamura Y."/>
            <person name="Ichinomiya M."/>
            <person name="Sato N."/>
            <person name="Blanc-Mathieu R."/>
            <person name="Endo H."/>
            <person name="Kuwata A."/>
            <person name="Ogata H."/>
        </authorList>
    </citation>
    <scope>NUCLEOTIDE SEQUENCE [LARGE SCALE GENOMIC DNA]</scope>
</reference>
<evidence type="ECO:0000256" key="1">
    <source>
        <dbReference type="ARBA" id="ARBA00004138"/>
    </source>
</evidence>
<proteinExistence type="predicted"/>
<dbReference type="InterPro" id="IPR056168">
    <property type="entry name" value="TPR_IF140/IFT172/WDR19"/>
</dbReference>